<dbReference type="EMBL" id="QGDT01000045">
    <property type="protein sequence ID" value="PWJ49833.1"/>
    <property type="molecule type" value="Genomic_DNA"/>
</dbReference>
<organism evidence="1 2">
    <name type="scientific">Dyadobacter jejuensis</name>
    <dbReference type="NCBI Taxonomy" id="1082580"/>
    <lineage>
        <taxon>Bacteria</taxon>
        <taxon>Pseudomonadati</taxon>
        <taxon>Bacteroidota</taxon>
        <taxon>Cytophagia</taxon>
        <taxon>Cytophagales</taxon>
        <taxon>Spirosomataceae</taxon>
        <taxon>Dyadobacter</taxon>
    </lineage>
</organism>
<protein>
    <submittedName>
        <fullName evidence="1">Uncharacterized protein</fullName>
    </submittedName>
</protein>
<dbReference type="Proteomes" id="UP000245880">
    <property type="component" value="Unassembled WGS sequence"/>
</dbReference>
<keyword evidence="2" id="KW-1185">Reference proteome</keyword>
<gene>
    <name evidence="1" type="ORF">CLV98_1453</name>
</gene>
<evidence type="ECO:0000313" key="1">
    <source>
        <dbReference type="EMBL" id="PWJ49833.1"/>
    </source>
</evidence>
<proteinExistence type="predicted"/>
<comment type="caution">
    <text evidence="1">The sequence shown here is derived from an EMBL/GenBank/DDBJ whole genome shotgun (WGS) entry which is preliminary data.</text>
</comment>
<accession>A0A315ZX29</accession>
<sequence>MTMNGNPKNGATLIDGVLTDSNGKSAMALTQSSPWKHGTSSRMYFSRAAFSSREQLSVAMAHELGHLVFNNNAALFSMSNQVLSKTGLLNNEGHVALQNMTLKMINMNGWNQNLISNQVWKFDFQSRPLPQLESAIQFLIKNRIKFP</sequence>
<evidence type="ECO:0000313" key="2">
    <source>
        <dbReference type="Proteomes" id="UP000245880"/>
    </source>
</evidence>
<reference evidence="1 2" key="1">
    <citation type="submission" date="2018-03" db="EMBL/GenBank/DDBJ databases">
        <title>Genomic Encyclopedia of Archaeal and Bacterial Type Strains, Phase II (KMG-II): from individual species to whole genera.</title>
        <authorList>
            <person name="Goeker M."/>
        </authorList>
    </citation>
    <scope>NUCLEOTIDE SEQUENCE [LARGE SCALE GENOMIC DNA]</scope>
    <source>
        <strain evidence="1 2">DSM 100346</strain>
    </source>
</reference>
<name>A0A315ZX29_9BACT</name>
<dbReference type="AlphaFoldDB" id="A0A315ZX29"/>